<evidence type="ECO:0000313" key="1">
    <source>
        <dbReference type="EMBL" id="MFD2474578.1"/>
    </source>
</evidence>
<comment type="caution">
    <text evidence="1">The sequence shown here is derived from an EMBL/GenBank/DDBJ whole genome shotgun (WGS) entry which is preliminary data.</text>
</comment>
<sequence length="97" mass="10155">MPRSLSAELVRRNRLSLRAESPGSTLGCPAAGHAAVRTSSDCASGSITMSAEPLCRPEQVILTGCTRVPVLACAPAVIRTWAPAAVRVATIGWRGER</sequence>
<dbReference type="RefSeq" id="WP_378313965.1">
    <property type="nucleotide sequence ID" value="NZ_JBHUKS010000039.1"/>
</dbReference>
<evidence type="ECO:0000313" key="2">
    <source>
        <dbReference type="Proteomes" id="UP001597483"/>
    </source>
</evidence>
<dbReference type="EMBL" id="JBHUKS010000039">
    <property type="protein sequence ID" value="MFD2474578.1"/>
    <property type="molecule type" value="Genomic_DNA"/>
</dbReference>
<dbReference type="Proteomes" id="UP001597483">
    <property type="component" value="Unassembled WGS sequence"/>
</dbReference>
<protein>
    <submittedName>
        <fullName evidence="1">Uncharacterized protein</fullName>
    </submittedName>
</protein>
<organism evidence="1 2">
    <name type="scientific">Amycolatopsis silviterrae</name>
    <dbReference type="NCBI Taxonomy" id="1656914"/>
    <lineage>
        <taxon>Bacteria</taxon>
        <taxon>Bacillati</taxon>
        <taxon>Actinomycetota</taxon>
        <taxon>Actinomycetes</taxon>
        <taxon>Pseudonocardiales</taxon>
        <taxon>Pseudonocardiaceae</taxon>
        <taxon>Amycolatopsis</taxon>
    </lineage>
</organism>
<proteinExistence type="predicted"/>
<reference evidence="2" key="1">
    <citation type="journal article" date="2019" name="Int. J. Syst. Evol. Microbiol.">
        <title>The Global Catalogue of Microorganisms (GCM) 10K type strain sequencing project: providing services to taxonomists for standard genome sequencing and annotation.</title>
        <authorList>
            <consortium name="The Broad Institute Genomics Platform"/>
            <consortium name="The Broad Institute Genome Sequencing Center for Infectious Disease"/>
            <person name="Wu L."/>
            <person name="Ma J."/>
        </authorList>
    </citation>
    <scope>NUCLEOTIDE SEQUENCE [LARGE SCALE GENOMIC DNA]</scope>
    <source>
        <strain evidence="2">CGMCC 4.7641</strain>
    </source>
</reference>
<keyword evidence="2" id="KW-1185">Reference proteome</keyword>
<accession>A0ABW5HMN0</accession>
<name>A0ABW5HMN0_9PSEU</name>
<gene>
    <name evidence="1" type="ORF">ACFSVL_44715</name>
</gene>